<evidence type="ECO:0000256" key="2">
    <source>
        <dbReference type="ARBA" id="ARBA00023295"/>
    </source>
</evidence>
<evidence type="ECO:0000259" key="3">
    <source>
        <dbReference type="Pfam" id="PF01156"/>
    </source>
</evidence>
<dbReference type="EC" id="3.2.2.8" evidence="5"/>
<gene>
    <name evidence="5" type="primary">rihB</name>
    <name evidence="4" type="ORF">CRN84_00945</name>
    <name evidence="5" type="ORF">NCTC12282_00646</name>
</gene>
<dbReference type="PANTHER" id="PTHR12304:SF4">
    <property type="entry name" value="URIDINE NUCLEOSIDASE"/>
    <property type="match status" value="1"/>
</dbReference>
<keyword evidence="1 4" id="KW-0378">Hydrolase</keyword>
<dbReference type="EMBL" id="PDDX01000001">
    <property type="protein sequence ID" value="PHI28008.1"/>
    <property type="molecule type" value="Genomic_DNA"/>
</dbReference>
<accession>A0A2C6DCM4</accession>
<evidence type="ECO:0000313" key="7">
    <source>
        <dbReference type="Proteomes" id="UP000373449"/>
    </source>
</evidence>
<dbReference type="InterPro" id="IPR015910">
    <property type="entry name" value="I/U_nuclsd_hydro_CS"/>
</dbReference>
<dbReference type="CDD" id="cd02651">
    <property type="entry name" value="nuc_hydro_IU_UC_XIUA"/>
    <property type="match status" value="1"/>
</dbReference>
<dbReference type="GO" id="GO:0008477">
    <property type="term" value="F:purine nucleosidase activity"/>
    <property type="evidence" value="ECO:0007669"/>
    <property type="project" value="TreeGrafter"/>
</dbReference>
<dbReference type="Proteomes" id="UP000224974">
    <property type="component" value="Unassembled WGS sequence"/>
</dbReference>
<evidence type="ECO:0000313" key="5">
    <source>
        <dbReference type="EMBL" id="VFS45762.1"/>
    </source>
</evidence>
<reference evidence="5 7" key="3">
    <citation type="submission" date="2019-03" db="EMBL/GenBank/DDBJ databases">
        <authorList>
            <consortium name="Pathogen Informatics"/>
        </authorList>
    </citation>
    <scope>NUCLEOTIDE SEQUENCE [LARGE SCALE GENOMIC DNA]</scope>
    <source>
        <strain evidence="5 7">NCTC12282</strain>
    </source>
</reference>
<dbReference type="RefSeq" id="WP_036015404.1">
    <property type="nucleotide sequence ID" value="NZ_CAADJA010000002.1"/>
</dbReference>
<reference evidence="4" key="1">
    <citation type="submission" date="2017-09" db="EMBL/GenBank/DDBJ databases">
        <title>FDA dAtabase for Regulatory Grade micrObial Sequences (FDA-ARGOS): Supporting development and validation of Infectious Disease Dx tests.</title>
        <authorList>
            <person name="Minogue T."/>
            <person name="Wolcott M."/>
            <person name="Wasieloski L."/>
            <person name="Aguilar W."/>
            <person name="Moore D."/>
            <person name="Tallon L.J."/>
            <person name="Sadzewicz L."/>
            <person name="Ott S."/>
            <person name="Zhao X."/>
            <person name="Nagaraj S."/>
            <person name="Vavikolanu K."/>
            <person name="Aluvathingal J."/>
            <person name="Nadendla S."/>
            <person name="Sichtig H."/>
        </authorList>
    </citation>
    <scope>NUCLEOTIDE SEQUENCE</scope>
    <source>
        <strain evidence="4">FDAARGOS_387</strain>
    </source>
</reference>
<dbReference type="PANTHER" id="PTHR12304">
    <property type="entry name" value="INOSINE-URIDINE PREFERRING NUCLEOSIDE HYDROLASE"/>
    <property type="match status" value="1"/>
</dbReference>
<dbReference type="GO" id="GO:0006152">
    <property type="term" value="P:purine nucleoside catabolic process"/>
    <property type="evidence" value="ECO:0007669"/>
    <property type="project" value="TreeGrafter"/>
</dbReference>
<dbReference type="Proteomes" id="UP000373449">
    <property type="component" value="Unassembled WGS sequence"/>
</dbReference>
<dbReference type="Gene3D" id="3.90.245.10">
    <property type="entry name" value="Ribonucleoside hydrolase-like"/>
    <property type="match status" value="1"/>
</dbReference>
<evidence type="ECO:0000313" key="6">
    <source>
        <dbReference type="Proteomes" id="UP000224974"/>
    </source>
</evidence>
<dbReference type="STRING" id="1111728.GCA_000427805_04746"/>
<sequence>MTQKPSPQKIIIDTDPGVDDVIALLIAMADKELLDILGITTVAGNVTVDKTSRNARLARDWADRPDIPVYAGASEPIMREPIYAADIHGNEGLSGIKIDTPKYPLAEGHAINFIIDTLLKAEPNSVSIAMLGPQTNMALALKLAPEIKLGIKEIVLMGGSHFSSGNMSPVAEFNIFADPDAAKIVIQSGVPITYIPLDVTGKVLTSNSRIKAITDLKNKAGQIVVDILKQYITHDMKAYHLSGGPIHDANVIAYLLRPDLYTGKKVYVDVDHRPGISQGQTLVDWRNKLKQAANVNWVYDAKDQEIFDLFNRQLGLLK</sequence>
<dbReference type="Pfam" id="PF01156">
    <property type="entry name" value="IU_nuc_hydro"/>
    <property type="match status" value="1"/>
</dbReference>
<keyword evidence="6" id="KW-1185">Reference proteome</keyword>
<keyword evidence="2 5" id="KW-0326">Glycosidase</keyword>
<dbReference type="InterPro" id="IPR023186">
    <property type="entry name" value="IUNH"/>
</dbReference>
<evidence type="ECO:0000256" key="1">
    <source>
        <dbReference type="ARBA" id="ARBA00022801"/>
    </source>
</evidence>
<dbReference type="InterPro" id="IPR001910">
    <property type="entry name" value="Inosine/uridine_hydrolase_dom"/>
</dbReference>
<feature type="domain" description="Inosine/uridine-preferring nucleoside hydrolase" evidence="3">
    <location>
        <begin position="10"/>
        <end position="306"/>
    </location>
</feature>
<dbReference type="AlphaFoldDB" id="A0A2C6DCM4"/>
<dbReference type="GO" id="GO:0005829">
    <property type="term" value="C:cytosol"/>
    <property type="evidence" value="ECO:0007669"/>
    <property type="project" value="TreeGrafter"/>
</dbReference>
<dbReference type="OrthoDB" id="9797882at2"/>
<name>A0A2C6DCM4_9GAMM</name>
<dbReference type="GO" id="GO:0045437">
    <property type="term" value="F:uridine nucleosidase activity"/>
    <property type="evidence" value="ECO:0007669"/>
    <property type="project" value="UniProtKB-ARBA"/>
</dbReference>
<protein>
    <submittedName>
        <fullName evidence="4 5">Nucleoside hydrolase</fullName>
        <ecNumber evidence="5">3.2.2.8</ecNumber>
    </submittedName>
</protein>
<dbReference type="SUPFAM" id="SSF53590">
    <property type="entry name" value="Nucleoside hydrolase"/>
    <property type="match status" value="1"/>
</dbReference>
<evidence type="ECO:0000313" key="4">
    <source>
        <dbReference type="EMBL" id="PHI28008.1"/>
    </source>
</evidence>
<dbReference type="PROSITE" id="PS01247">
    <property type="entry name" value="IUNH"/>
    <property type="match status" value="1"/>
</dbReference>
<organism evidence="4 6">
    <name type="scientific">Budvicia aquatica</name>
    <dbReference type="NCBI Taxonomy" id="82979"/>
    <lineage>
        <taxon>Bacteria</taxon>
        <taxon>Pseudomonadati</taxon>
        <taxon>Pseudomonadota</taxon>
        <taxon>Gammaproteobacteria</taxon>
        <taxon>Enterobacterales</taxon>
        <taxon>Budviciaceae</taxon>
        <taxon>Budvicia</taxon>
    </lineage>
</organism>
<reference evidence="6" key="2">
    <citation type="submission" date="2017-09" db="EMBL/GenBank/DDBJ databases">
        <title>FDA dAtabase for Regulatory Grade micrObial Sequences (FDA-ARGOS): Supporting development and validation of Infectious Disease Dx tests.</title>
        <authorList>
            <person name="Minogue T."/>
            <person name="Wolcott M."/>
            <person name="Wasieloski L."/>
            <person name="Aguilar W."/>
            <person name="Moore D."/>
            <person name="Tallon L."/>
            <person name="Sadzewicz L."/>
            <person name="Ott S."/>
            <person name="Zhao X."/>
            <person name="Nagaraj S."/>
            <person name="Vavikolanu K."/>
            <person name="Aluvathingal J."/>
            <person name="Nadendla S."/>
            <person name="Sichtig H."/>
        </authorList>
    </citation>
    <scope>NUCLEOTIDE SEQUENCE [LARGE SCALE GENOMIC DNA]</scope>
    <source>
        <strain evidence="6">FDAARGOS_387</strain>
    </source>
</reference>
<dbReference type="InterPro" id="IPR036452">
    <property type="entry name" value="Ribo_hydro-like"/>
</dbReference>
<proteinExistence type="predicted"/>
<dbReference type="EMBL" id="CAADJA010000002">
    <property type="protein sequence ID" value="VFS45762.1"/>
    <property type="molecule type" value="Genomic_DNA"/>
</dbReference>